<dbReference type="AlphaFoldDB" id="A0A6C0IZT1"/>
<evidence type="ECO:0000256" key="1">
    <source>
        <dbReference type="SAM" id="MobiDB-lite"/>
    </source>
</evidence>
<feature type="region of interest" description="Disordered" evidence="1">
    <location>
        <begin position="142"/>
        <end position="163"/>
    </location>
</feature>
<evidence type="ECO:0000313" key="2">
    <source>
        <dbReference type="EMBL" id="QHT97966.1"/>
    </source>
</evidence>
<protein>
    <submittedName>
        <fullName evidence="2">Uncharacterized protein</fullName>
    </submittedName>
</protein>
<sequence length="210" mass="24262">MEEDSYINFNASDATRANGMYYTREHQSHNKHLNACKLRLQRFIREHPEQTFLVYQVPMVVIGSALREAKSVLNHMIHSLKNDGFSAEYLGSNLIFISWKPAETNSKRDVKDYVRHAQMGFPSEKRSRKHREAPTIVPLTQENLRRSGPGPPINISDTERTKARMDRDIQRRLHVYDTQNSAVDAQRRAAYDNATSHQDALMNVVNRTVL</sequence>
<name>A0A6C0IZT1_9ZZZZ</name>
<organism evidence="2">
    <name type="scientific">viral metagenome</name>
    <dbReference type="NCBI Taxonomy" id="1070528"/>
    <lineage>
        <taxon>unclassified sequences</taxon>
        <taxon>metagenomes</taxon>
        <taxon>organismal metagenomes</taxon>
    </lineage>
</organism>
<reference evidence="2" key="1">
    <citation type="journal article" date="2020" name="Nature">
        <title>Giant virus diversity and host interactions through global metagenomics.</title>
        <authorList>
            <person name="Schulz F."/>
            <person name="Roux S."/>
            <person name="Paez-Espino D."/>
            <person name="Jungbluth S."/>
            <person name="Walsh D.A."/>
            <person name="Denef V.J."/>
            <person name="McMahon K.D."/>
            <person name="Konstantinidis K.T."/>
            <person name="Eloe-Fadrosh E.A."/>
            <person name="Kyrpides N.C."/>
            <person name="Woyke T."/>
        </authorList>
    </citation>
    <scope>NUCLEOTIDE SEQUENCE</scope>
    <source>
        <strain evidence="2">GVMAG-M-3300025626-8</strain>
    </source>
</reference>
<dbReference type="EMBL" id="MN740286">
    <property type="protein sequence ID" value="QHT97966.1"/>
    <property type="molecule type" value="Genomic_DNA"/>
</dbReference>
<proteinExistence type="predicted"/>
<accession>A0A6C0IZT1</accession>